<reference evidence="3" key="1">
    <citation type="journal article" date="2011" name="Nat. Genet.">
        <title>The Arabidopsis lyrata genome sequence and the basis of rapid genome size change.</title>
        <authorList>
            <person name="Hu T.T."/>
            <person name="Pattyn P."/>
            <person name="Bakker E.G."/>
            <person name="Cao J."/>
            <person name="Cheng J.-F."/>
            <person name="Clark R.M."/>
            <person name="Fahlgren N."/>
            <person name="Fawcett J.A."/>
            <person name="Grimwood J."/>
            <person name="Gundlach H."/>
            <person name="Haberer G."/>
            <person name="Hollister J.D."/>
            <person name="Ossowski S."/>
            <person name="Ottilar R.P."/>
            <person name="Salamov A.A."/>
            <person name="Schneeberger K."/>
            <person name="Spannagl M."/>
            <person name="Wang X."/>
            <person name="Yang L."/>
            <person name="Nasrallah M.E."/>
            <person name="Bergelson J."/>
            <person name="Carrington J.C."/>
            <person name="Gaut B.S."/>
            <person name="Schmutz J."/>
            <person name="Mayer K.F.X."/>
            <person name="Van de Peer Y."/>
            <person name="Grigoriev I.V."/>
            <person name="Nordborg M."/>
            <person name="Weigel D."/>
            <person name="Guo Y.-L."/>
        </authorList>
    </citation>
    <scope>NUCLEOTIDE SEQUENCE [LARGE SCALE GENOMIC DNA]</scope>
    <source>
        <strain evidence="3">cv. MN47</strain>
    </source>
</reference>
<dbReference type="InterPro" id="IPR001810">
    <property type="entry name" value="F-box_dom"/>
</dbReference>
<dbReference type="InterPro" id="IPR036047">
    <property type="entry name" value="F-box-like_dom_sf"/>
</dbReference>
<dbReference type="EMBL" id="GL348714">
    <property type="protein sequence ID" value="EFH63626.1"/>
    <property type="molecule type" value="Genomic_DNA"/>
</dbReference>
<organism evidence="3">
    <name type="scientific">Arabidopsis lyrata subsp. lyrata</name>
    <name type="common">Lyre-leaved rock-cress</name>
    <dbReference type="NCBI Taxonomy" id="81972"/>
    <lineage>
        <taxon>Eukaryota</taxon>
        <taxon>Viridiplantae</taxon>
        <taxon>Streptophyta</taxon>
        <taxon>Embryophyta</taxon>
        <taxon>Tracheophyta</taxon>
        <taxon>Spermatophyta</taxon>
        <taxon>Magnoliopsida</taxon>
        <taxon>eudicotyledons</taxon>
        <taxon>Gunneridae</taxon>
        <taxon>Pentapetalae</taxon>
        <taxon>rosids</taxon>
        <taxon>malvids</taxon>
        <taxon>Brassicales</taxon>
        <taxon>Brassicaceae</taxon>
        <taxon>Camelineae</taxon>
        <taxon>Arabidopsis</taxon>
    </lineage>
</organism>
<evidence type="ECO:0000313" key="2">
    <source>
        <dbReference type="EMBL" id="EFH63626.1"/>
    </source>
</evidence>
<dbReference type="SMART" id="SM00256">
    <property type="entry name" value="FBOX"/>
    <property type="match status" value="1"/>
</dbReference>
<protein>
    <recommendedName>
        <fullName evidence="1">F-box domain-containing protein</fullName>
    </recommendedName>
</protein>
<dbReference type="Proteomes" id="UP000008694">
    <property type="component" value="Unassembled WGS sequence"/>
</dbReference>
<proteinExistence type="predicted"/>
<keyword evidence="3" id="KW-1185">Reference proteome</keyword>
<dbReference type="Gramene" id="scaffold_202051.1">
    <property type="protein sequence ID" value="scaffold_202051.1"/>
    <property type="gene ID" value="scaffold_202051.1"/>
</dbReference>
<accession>D7KYU3</accession>
<dbReference type="Gene3D" id="1.20.1280.50">
    <property type="match status" value="1"/>
</dbReference>
<name>D7KYU3_ARALL</name>
<dbReference type="HOGENOM" id="CLU_2797396_0_0_1"/>
<dbReference type="PROSITE" id="PS50181">
    <property type="entry name" value="FBOX"/>
    <property type="match status" value="1"/>
</dbReference>
<dbReference type="Pfam" id="PF00646">
    <property type="entry name" value="F-box"/>
    <property type="match status" value="1"/>
</dbReference>
<dbReference type="SUPFAM" id="SSF81383">
    <property type="entry name" value="F-box domain"/>
    <property type="match status" value="1"/>
</dbReference>
<evidence type="ECO:0000259" key="1">
    <source>
        <dbReference type="PROSITE" id="PS50181"/>
    </source>
</evidence>
<gene>
    <name evidence="2" type="ORF">ARALYDRAFT_894977</name>
</gene>
<feature type="domain" description="F-box" evidence="1">
    <location>
        <begin position="3"/>
        <end position="58"/>
    </location>
</feature>
<sequence length="80" mass="9231">MENPNFDTLPEHLQMEILSRLPMLSLVTCAWLCVSKKLASLIRSQEFKALYLSRWTDLDEDTFDLVYQKKSAGCMIKSST</sequence>
<evidence type="ECO:0000313" key="3">
    <source>
        <dbReference type="Proteomes" id="UP000008694"/>
    </source>
</evidence>
<dbReference type="AlphaFoldDB" id="D7KYU3"/>